<dbReference type="Proteomes" id="UP000677913">
    <property type="component" value="Unassembled WGS sequence"/>
</dbReference>
<keyword evidence="1" id="KW-1133">Transmembrane helix</keyword>
<protein>
    <submittedName>
        <fullName evidence="2">Metal-dependent hydrolase</fullName>
    </submittedName>
</protein>
<keyword evidence="1" id="KW-0812">Transmembrane</keyword>
<name>A0A8J7WK05_9ACTN</name>
<organism evidence="2 3">
    <name type="scientific">Actinocrinis puniceicyclus</name>
    <dbReference type="NCBI Taxonomy" id="977794"/>
    <lineage>
        <taxon>Bacteria</taxon>
        <taxon>Bacillati</taxon>
        <taxon>Actinomycetota</taxon>
        <taxon>Actinomycetes</taxon>
        <taxon>Catenulisporales</taxon>
        <taxon>Actinospicaceae</taxon>
        <taxon>Actinocrinis</taxon>
    </lineage>
</organism>
<dbReference type="RefSeq" id="WP_211465775.1">
    <property type="nucleotide sequence ID" value="NZ_JAGSXH010000015.1"/>
</dbReference>
<accession>A0A8J7WK05</accession>
<proteinExistence type="predicted"/>
<gene>
    <name evidence="2" type="ORF">KGA66_06895</name>
</gene>
<dbReference type="Pfam" id="PF04307">
    <property type="entry name" value="YdjM"/>
    <property type="match status" value="2"/>
</dbReference>
<comment type="caution">
    <text evidence="2">The sequence shown here is derived from an EMBL/GenBank/DDBJ whole genome shotgun (WGS) entry which is preliminary data.</text>
</comment>
<keyword evidence="2" id="KW-0378">Hydrolase</keyword>
<feature type="transmembrane region" description="Helical" evidence="1">
    <location>
        <begin position="136"/>
        <end position="154"/>
    </location>
</feature>
<reference evidence="2" key="1">
    <citation type="submission" date="2021-04" db="EMBL/GenBank/DDBJ databases">
        <title>Genome based classification of Actinospica acidithermotolerans sp. nov., an actinobacterium isolated from an Indonesian hot spring.</title>
        <authorList>
            <person name="Kusuma A.B."/>
            <person name="Putra K.E."/>
            <person name="Nafisah S."/>
            <person name="Loh J."/>
            <person name="Nouioui I."/>
            <person name="Goodfellow M."/>
        </authorList>
    </citation>
    <scope>NUCLEOTIDE SEQUENCE</scope>
    <source>
        <strain evidence="2">DSM 45618</strain>
    </source>
</reference>
<evidence type="ECO:0000313" key="2">
    <source>
        <dbReference type="EMBL" id="MBS2962763.1"/>
    </source>
</evidence>
<evidence type="ECO:0000256" key="1">
    <source>
        <dbReference type="SAM" id="Phobius"/>
    </source>
</evidence>
<sequence length="232" mass="24543">MLGHSHSTSGALAWAAAAAWVPAAVWPARLDTKGILLGTFITAGSALLPDLDHPDGTIAHFLGPISHAFCRFVEWISGGHRHATHSFLFVAAATAGTWAGAHYLGRPFTLGLVYLLLSLAIRALHLCPPGKGIHSWGVVLLLAVGGTFLMYRWIGPDPSWLPVAVGLGALTHLAGDCLTERGCPLLWPIPARLGIPLIKHTGEKLETALLTPLMAIGAIVSLYFATTPLTHK</sequence>
<dbReference type="InterPro" id="IPR007404">
    <property type="entry name" value="YdjM-like"/>
</dbReference>
<dbReference type="AlphaFoldDB" id="A0A8J7WK05"/>
<keyword evidence="3" id="KW-1185">Reference proteome</keyword>
<feature type="transmembrane region" description="Helical" evidence="1">
    <location>
        <begin position="207"/>
        <end position="226"/>
    </location>
</feature>
<evidence type="ECO:0000313" key="3">
    <source>
        <dbReference type="Proteomes" id="UP000677913"/>
    </source>
</evidence>
<dbReference type="EMBL" id="JAGSXH010000015">
    <property type="protein sequence ID" value="MBS2962763.1"/>
    <property type="molecule type" value="Genomic_DNA"/>
</dbReference>
<dbReference type="GO" id="GO:0016787">
    <property type="term" value="F:hydrolase activity"/>
    <property type="evidence" value="ECO:0007669"/>
    <property type="project" value="UniProtKB-KW"/>
</dbReference>
<keyword evidence="1" id="KW-0472">Membrane</keyword>
<feature type="transmembrane region" description="Helical" evidence="1">
    <location>
        <begin position="107"/>
        <end position="124"/>
    </location>
</feature>